<accession>A0A9P9A3C9</accession>
<reference evidence="2" key="1">
    <citation type="journal article" date="2021" name="Nat. Commun.">
        <title>Genetic determinants of endophytism in the Arabidopsis root mycobiome.</title>
        <authorList>
            <person name="Mesny F."/>
            <person name="Miyauchi S."/>
            <person name="Thiergart T."/>
            <person name="Pickel B."/>
            <person name="Atanasova L."/>
            <person name="Karlsson M."/>
            <person name="Huettel B."/>
            <person name="Barry K.W."/>
            <person name="Haridas S."/>
            <person name="Chen C."/>
            <person name="Bauer D."/>
            <person name="Andreopoulos W."/>
            <person name="Pangilinan J."/>
            <person name="LaButti K."/>
            <person name="Riley R."/>
            <person name="Lipzen A."/>
            <person name="Clum A."/>
            <person name="Drula E."/>
            <person name="Henrissat B."/>
            <person name="Kohler A."/>
            <person name="Grigoriev I.V."/>
            <person name="Martin F.M."/>
            <person name="Hacquard S."/>
        </authorList>
    </citation>
    <scope>NUCLEOTIDE SEQUENCE</scope>
    <source>
        <strain evidence="2">MPI-SDFR-AT-0117</strain>
    </source>
</reference>
<feature type="compositionally biased region" description="Low complexity" evidence="1">
    <location>
        <begin position="66"/>
        <end position="86"/>
    </location>
</feature>
<dbReference type="OrthoDB" id="37659at2759"/>
<feature type="region of interest" description="Disordered" evidence="1">
    <location>
        <begin position="1"/>
        <end position="127"/>
    </location>
</feature>
<feature type="compositionally biased region" description="Low complexity" evidence="1">
    <location>
        <begin position="32"/>
        <end position="51"/>
    </location>
</feature>
<gene>
    <name evidence="2" type="ORF">F5X68DRAFT_218573</name>
</gene>
<name>A0A9P9A3C9_9PEZI</name>
<keyword evidence="3" id="KW-1185">Reference proteome</keyword>
<comment type="caution">
    <text evidence="2">The sequence shown here is derived from an EMBL/GenBank/DDBJ whole genome shotgun (WGS) entry which is preliminary data.</text>
</comment>
<evidence type="ECO:0000256" key="1">
    <source>
        <dbReference type="SAM" id="MobiDB-lite"/>
    </source>
</evidence>
<dbReference type="Proteomes" id="UP000770015">
    <property type="component" value="Unassembled WGS sequence"/>
</dbReference>
<evidence type="ECO:0000313" key="2">
    <source>
        <dbReference type="EMBL" id="KAH6662436.1"/>
    </source>
</evidence>
<proteinExistence type="predicted"/>
<evidence type="ECO:0000313" key="3">
    <source>
        <dbReference type="Proteomes" id="UP000770015"/>
    </source>
</evidence>
<dbReference type="AlphaFoldDB" id="A0A9P9A3C9"/>
<sequence length="374" mass="38909">MVLEGKAAEAASHASREEAEALPTYEAHAESPGAQAPTAETATAGATSAPEAPRHPPDALPAYEPVSPVSSHSHPSTSSAAASAATNITTPGVPGPQGPSVDHPFDFPSSAPLPPYTPRLNDGSRPTIAIPQVKSDVPSPFLQAYPPTLQSFGITPETWLAFLETLSAFLMAKVSDRALAHVADIGRHVGAGPKSRAMHVANHVKHVGKNIGSNAKRGNVIGAVMGAVGGIISIPVSAAVQTVDAIISVPFNAASAAVKTPKTPRERADGYLAVANKDWFGARGIRAQIVDSKELADLVKTPVVSLLSSDAARKATTAEEQLRTLEGRIADLEVWGTSQSIRLDVKEASLWLILTEVERETVEEKNGNGALVSV</sequence>
<dbReference type="EMBL" id="JAGSXJ010000046">
    <property type="protein sequence ID" value="KAH6662436.1"/>
    <property type="molecule type" value="Genomic_DNA"/>
</dbReference>
<organism evidence="2 3">
    <name type="scientific">Plectosphaerella plurivora</name>
    <dbReference type="NCBI Taxonomy" id="936078"/>
    <lineage>
        <taxon>Eukaryota</taxon>
        <taxon>Fungi</taxon>
        <taxon>Dikarya</taxon>
        <taxon>Ascomycota</taxon>
        <taxon>Pezizomycotina</taxon>
        <taxon>Sordariomycetes</taxon>
        <taxon>Hypocreomycetidae</taxon>
        <taxon>Glomerellales</taxon>
        <taxon>Plectosphaerellaceae</taxon>
        <taxon>Plectosphaerella</taxon>
    </lineage>
</organism>
<protein>
    <submittedName>
        <fullName evidence="2">Uncharacterized protein</fullName>
    </submittedName>
</protein>